<accession>A0A182KHQ8</accession>
<keyword evidence="1" id="KW-1133">Transmembrane helix</keyword>
<keyword evidence="1" id="KW-0812">Transmembrane</keyword>
<evidence type="ECO:0000313" key="3">
    <source>
        <dbReference type="Proteomes" id="UP000075881"/>
    </source>
</evidence>
<reference evidence="3" key="1">
    <citation type="submission" date="2013-03" db="EMBL/GenBank/DDBJ databases">
        <title>The Genome Sequence of Anopheles christyi ACHKN1017.</title>
        <authorList>
            <consortium name="The Broad Institute Genomics Platform"/>
            <person name="Neafsey D.E."/>
            <person name="Besansky N."/>
            <person name="Walker B."/>
            <person name="Young S.K."/>
            <person name="Zeng Q."/>
            <person name="Gargeya S."/>
            <person name="Fitzgerald M."/>
            <person name="Haas B."/>
            <person name="Abouelleil A."/>
            <person name="Allen A.W."/>
            <person name="Alvarado L."/>
            <person name="Arachchi H.M."/>
            <person name="Berlin A.M."/>
            <person name="Chapman S.B."/>
            <person name="Gainer-Dewar J."/>
            <person name="Goldberg J."/>
            <person name="Griggs A."/>
            <person name="Gujja S."/>
            <person name="Hansen M."/>
            <person name="Howarth C."/>
            <person name="Imamovic A."/>
            <person name="Ireland A."/>
            <person name="Larimer J."/>
            <person name="McCowan C."/>
            <person name="Murphy C."/>
            <person name="Pearson M."/>
            <person name="Poon T.W."/>
            <person name="Priest M."/>
            <person name="Roberts A."/>
            <person name="Saif S."/>
            <person name="Shea T."/>
            <person name="Sisk P."/>
            <person name="Sykes S."/>
            <person name="Wortman J."/>
            <person name="Nusbaum C."/>
            <person name="Birren B."/>
        </authorList>
    </citation>
    <scope>NUCLEOTIDE SEQUENCE [LARGE SCALE GENOMIC DNA]</scope>
    <source>
        <strain evidence="3">ACHKN1017</strain>
    </source>
</reference>
<reference evidence="2" key="2">
    <citation type="submission" date="2020-05" db="UniProtKB">
        <authorList>
            <consortium name="EnsemblMetazoa"/>
        </authorList>
    </citation>
    <scope>IDENTIFICATION</scope>
    <source>
        <strain evidence="2">ACHKN1017</strain>
    </source>
</reference>
<protein>
    <submittedName>
        <fullName evidence="2">Uncharacterized protein</fullName>
    </submittedName>
</protein>
<dbReference type="EnsemblMetazoa" id="ACHR014026-RB">
    <property type="protein sequence ID" value="ACHR014026-PB"/>
    <property type="gene ID" value="ACHR014026"/>
</dbReference>
<evidence type="ECO:0000256" key="1">
    <source>
        <dbReference type="SAM" id="Phobius"/>
    </source>
</evidence>
<dbReference type="EnsemblMetazoa" id="ACHR014026-RA">
    <property type="protein sequence ID" value="ACHR014026-PA"/>
    <property type="gene ID" value="ACHR014026"/>
</dbReference>
<dbReference type="Proteomes" id="UP000075881">
    <property type="component" value="Unassembled WGS sequence"/>
</dbReference>
<feature type="transmembrane region" description="Helical" evidence="1">
    <location>
        <begin position="78"/>
        <end position="96"/>
    </location>
</feature>
<feature type="transmembrane region" description="Helical" evidence="1">
    <location>
        <begin position="32"/>
        <end position="58"/>
    </location>
</feature>
<dbReference type="VEuPathDB" id="VectorBase:ACHR014026"/>
<sequence>MLTLLQSGNVELFGIRRYLAYRYPASNLLIELLQLVAGNWFAAIIVRLLPLQLATILGNILHLQRTLRPAWTGQNGNLYLSLILTVFVLGLDLVHTTVLTQAVLQRKLGVVILVDDLVVVIAQNWLLLYNPCDLWLGFTLYIDIVVNHFAGSDDDRFQVCTIDTRFQLTMLHYMRLGRVRFGRTASLVDSHDAELTLGVFLQIIDRRRCLTTIDLAHIFPILETILLLYHVLLNRSTTVRLRGGPLQLDRLVIEVHNIWRAGFPRFVVRVLRNHFLRFQRFTVTLGINADDAELVRRSFVQSGDIRF</sequence>
<evidence type="ECO:0000313" key="2">
    <source>
        <dbReference type="EnsemblMetazoa" id="ACHR014026-PA"/>
    </source>
</evidence>
<keyword evidence="3" id="KW-1185">Reference proteome</keyword>
<name>A0A182KHQ8_9DIPT</name>
<proteinExistence type="predicted"/>
<dbReference type="AlphaFoldDB" id="A0A182KHQ8"/>
<keyword evidence="1" id="KW-0472">Membrane</keyword>
<organism evidence="2 3">
    <name type="scientific">Anopheles christyi</name>
    <dbReference type="NCBI Taxonomy" id="43041"/>
    <lineage>
        <taxon>Eukaryota</taxon>
        <taxon>Metazoa</taxon>
        <taxon>Ecdysozoa</taxon>
        <taxon>Arthropoda</taxon>
        <taxon>Hexapoda</taxon>
        <taxon>Insecta</taxon>
        <taxon>Pterygota</taxon>
        <taxon>Neoptera</taxon>
        <taxon>Endopterygota</taxon>
        <taxon>Diptera</taxon>
        <taxon>Nematocera</taxon>
        <taxon>Culicoidea</taxon>
        <taxon>Culicidae</taxon>
        <taxon>Anophelinae</taxon>
        <taxon>Anopheles</taxon>
    </lineage>
</organism>